<dbReference type="EMBL" id="AP024355">
    <property type="protein sequence ID" value="BCR04400.1"/>
    <property type="molecule type" value="Genomic_DNA"/>
</dbReference>
<protein>
    <recommendedName>
        <fullName evidence="1">CheW-like domain-containing protein</fullName>
    </recommendedName>
</protein>
<proteinExistence type="predicted"/>
<dbReference type="Proteomes" id="UP001319827">
    <property type="component" value="Chromosome"/>
</dbReference>
<dbReference type="Gene3D" id="2.40.50.180">
    <property type="entry name" value="CheA-289, Domain 4"/>
    <property type="match status" value="1"/>
</dbReference>
<dbReference type="Gene3D" id="2.30.30.40">
    <property type="entry name" value="SH3 Domains"/>
    <property type="match status" value="1"/>
</dbReference>
<dbReference type="RefSeq" id="WP_221251851.1">
    <property type="nucleotide sequence ID" value="NZ_AP024355.1"/>
</dbReference>
<feature type="domain" description="CheW-like" evidence="1">
    <location>
        <begin position="2"/>
        <end position="142"/>
    </location>
</feature>
<organism evidence="2 3">
    <name type="scientific">Desulfuromonas versatilis</name>
    <dbReference type="NCBI Taxonomy" id="2802975"/>
    <lineage>
        <taxon>Bacteria</taxon>
        <taxon>Pseudomonadati</taxon>
        <taxon>Thermodesulfobacteriota</taxon>
        <taxon>Desulfuromonadia</taxon>
        <taxon>Desulfuromonadales</taxon>
        <taxon>Desulfuromonadaceae</taxon>
        <taxon>Desulfuromonas</taxon>
    </lineage>
</organism>
<reference evidence="2 3" key="2">
    <citation type="journal article" date="2021" name="Int. J. Syst. Evol. Microbiol.">
        <title>Isolation and Polyphasic Characterization of Desulfuromonas versatilis sp. Nov., an Electrogenic Bacteria Capable of Versatile Metabolism Isolated from a Graphene Oxide-Reducing Enrichment Culture.</title>
        <authorList>
            <person name="Xie L."/>
            <person name="Yoshida N."/>
            <person name="Ishii S."/>
            <person name="Meng L."/>
        </authorList>
    </citation>
    <scope>NUCLEOTIDE SEQUENCE [LARGE SCALE GENOMIC DNA]</scope>
    <source>
        <strain evidence="2 3">NIT-T3</strain>
    </source>
</reference>
<name>A0ABN6DW80_9BACT</name>
<dbReference type="InterPro" id="IPR002545">
    <property type="entry name" value="CheW-lke_dom"/>
</dbReference>
<gene>
    <name evidence="2" type="ORF">DESUT3_14690</name>
</gene>
<accession>A0ABN6DW80</accession>
<evidence type="ECO:0000259" key="1">
    <source>
        <dbReference type="PROSITE" id="PS50851"/>
    </source>
</evidence>
<keyword evidence="3" id="KW-1185">Reference proteome</keyword>
<dbReference type="Pfam" id="PF01584">
    <property type="entry name" value="CheW"/>
    <property type="match status" value="1"/>
</dbReference>
<dbReference type="InterPro" id="IPR036061">
    <property type="entry name" value="CheW-like_dom_sf"/>
</dbReference>
<evidence type="ECO:0000313" key="3">
    <source>
        <dbReference type="Proteomes" id="UP001319827"/>
    </source>
</evidence>
<evidence type="ECO:0000313" key="2">
    <source>
        <dbReference type="EMBL" id="BCR04400.1"/>
    </source>
</evidence>
<dbReference type="PROSITE" id="PS50851">
    <property type="entry name" value="CHEW"/>
    <property type="match status" value="1"/>
</dbReference>
<reference evidence="2 3" key="1">
    <citation type="journal article" date="2016" name="C (Basel)">
        <title>Selective Growth of and Electricity Production by Marine Exoelectrogenic Bacteria in Self-Aggregated Hydrogel of Microbially Reduced Graphene Oxide.</title>
        <authorList>
            <person name="Yoshida N."/>
            <person name="Goto Y."/>
            <person name="Miyata Y."/>
        </authorList>
    </citation>
    <scope>NUCLEOTIDE SEQUENCE [LARGE SCALE GENOMIC DNA]</scope>
    <source>
        <strain evidence="2 3">NIT-T3</strain>
    </source>
</reference>
<dbReference type="SMART" id="SM00260">
    <property type="entry name" value="CheW"/>
    <property type="match status" value="1"/>
</dbReference>
<dbReference type="SUPFAM" id="SSF50341">
    <property type="entry name" value="CheW-like"/>
    <property type="match status" value="1"/>
</dbReference>
<sequence>MRGKLALLALDEGYFALPVEGIVHIVSSPEVFQLPLLPPGVGGVFLYQDQLTPLLDLRCLWGQDAARRSGAVAYTVVCSCEVGLVGVPVDRVLHIVDLDPALVKTVAGEPAEVPAGTSNLFVHGDREFPILNVDSLLISLPPKTITRRSQ</sequence>